<dbReference type="PANTHER" id="PTHR30154:SF34">
    <property type="entry name" value="TRANSCRIPTIONAL REGULATOR AZLB"/>
    <property type="match status" value="1"/>
</dbReference>
<dbReference type="GO" id="GO:0005829">
    <property type="term" value="C:cytosol"/>
    <property type="evidence" value="ECO:0007669"/>
    <property type="project" value="TreeGrafter"/>
</dbReference>
<dbReference type="EMBL" id="MWML01000027">
    <property type="protein sequence ID" value="TCG08719.1"/>
    <property type="molecule type" value="Genomic_DNA"/>
</dbReference>
<dbReference type="PRINTS" id="PR00033">
    <property type="entry name" value="HTHASNC"/>
</dbReference>
<dbReference type="PROSITE" id="PS00519">
    <property type="entry name" value="HTH_ASNC_1"/>
    <property type="match status" value="1"/>
</dbReference>
<dbReference type="GO" id="GO:0043200">
    <property type="term" value="P:response to amino acid"/>
    <property type="evidence" value="ECO:0007669"/>
    <property type="project" value="TreeGrafter"/>
</dbReference>
<dbReference type="SMART" id="SM00344">
    <property type="entry name" value="HTH_ASNC"/>
    <property type="match status" value="1"/>
</dbReference>
<dbReference type="Pfam" id="PF13412">
    <property type="entry name" value="HTH_24"/>
    <property type="match status" value="1"/>
</dbReference>
<keyword evidence="1" id="KW-0805">Transcription regulation</keyword>
<name>A0A4R0XN04_9BURK</name>
<dbReference type="InterPro" id="IPR036388">
    <property type="entry name" value="WH-like_DNA-bd_sf"/>
</dbReference>
<dbReference type="InterPro" id="IPR019887">
    <property type="entry name" value="Tscrpt_reg_AsnC/Lrp_C"/>
</dbReference>
<protein>
    <submittedName>
        <fullName evidence="5">AsnC family transcriptional regulator</fullName>
    </submittedName>
</protein>
<dbReference type="SUPFAM" id="SSF54909">
    <property type="entry name" value="Dimeric alpha+beta barrel"/>
    <property type="match status" value="1"/>
</dbReference>
<dbReference type="Pfam" id="PF01037">
    <property type="entry name" value="AsnC_trans_reg"/>
    <property type="match status" value="1"/>
</dbReference>
<reference evidence="5 6" key="1">
    <citation type="submission" date="2017-02" db="EMBL/GenBank/DDBJ databases">
        <title>Paraburkholderia sophoroidis sp. nov. and Paraburkholderia steynii sp. nov. rhizobial symbionts of the fynbos legume Hypocalyptus sophoroides.</title>
        <authorList>
            <person name="Steenkamp E.T."/>
            <person name="Beukes C.W."/>
            <person name="Van Zyl E."/>
            <person name="Avontuur J."/>
            <person name="Chan W.Y."/>
            <person name="Hassen A."/>
            <person name="Palmer M."/>
            <person name="Mthombeni L."/>
            <person name="Phalane F."/>
            <person name="Sereme K."/>
            <person name="Venter S.N."/>
        </authorList>
    </citation>
    <scope>NUCLEOTIDE SEQUENCE [LARGE SCALE GENOMIC DNA]</scope>
    <source>
        <strain evidence="5 6">HC1.1ba</strain>
    </source>
</reference>
<keyword evidence="3" id="KW-0804">Transcription</keyword>
<evidence type="ECO:0000313" key="5">
    <source>
        <dbReference type="EMBL" id="TCG08719.1"/>
    </source>
</evidence>
<dbReference type="GO" id="GO:0043565">
    <property type="term" value="F:sequence-specific DNA binding"/>
    <property type="evidence" value="ECO:0007669"/>
    <property type="project" value="InterPro"/>
</dbReference>
<keyword evidence="2" id="KW-0238">DNA-binding</keyword>
<dbReference type="Gene3D" id="1.10.10.10">
    <property type="entry name" value="Winged helix-like DNA-binding domain superfamily/Winged helix DNA-binding domain"/>
    <property type="match status" value="1"/>
</dbReference>
<dbReference type="InterPro" id="IPR019885">
    <property type="entry name" value="Tscrpt_reg_HTH_AsnC-type_CS"/>
</dbReference>
<evidence type="ECO:0000256" key="3">
    <source>
        <dbReference type="ARBA" id="ARBA00023163"/>
    </source>
</evidence>
<keyword evidence="6" id="KW-1185">Reference proteome</keyword>
<feature type="domain" description="HTH asnC-type" evidence="4">
    <location>
        <begin position="5"/>
        <end position="57"/>
    </location>
</feature>
<evidence type="ECO:0000256" key="1">
    <source>
        <dbReference type="ARBA" id="ARBA00023015"/>
    </source>
</evidence>
<gene>
    <name evidence="5" type="ORF">BZM27_10165</name>
</gene>
<dbReference type="InterPro" id="IPR019888">
    <property type="entry name" value="Tscrpt_reg_AsnC-like"/>
</dbReference>
<dbReference type="AlphaFoldDB" id="A0A4R0XN04"/>
<organism evidence="5 6">
    <name type="scientific">Paraburkholderia steynii</name>
    <dbReference type="NCBI Taxonomy" id="1245441"/>
    <lineage>
        <taxon>Bacteria</taxon>
        <taxon>Pseudomonadati</taxon>
        <taxon>Pseudomonadota</taxon>
        <taxon>Betaproteobacteria</taxon>
        <taxon>Burkholderiales</taxon>
        <taxon>Burkholderiaceae</taxon>
        <taxon>Paraburkholderia</taxon>
    </lineage>
</organism>
<accession>A0A4R0XN04</accession>
<comment type="caution">
    <text evidence="5">The sequence shown here is derived from an EMBL/GenBank/DDBJ whole genome shotgun (WGS) entry which is preliminary data.</text>
</comment>
<dbReference type="Gene3D" id="3.30.70.920">
    <property type="match status" value="1"/>
</dbReference>
<sequence>MKRVLDKVDEKILAQLAENARLSHNDIAVTVNLSRNAVRLRIDRLERDGFIRGYTIIKGSATPESGPIRALMFVYRKDRMRGGDVLKYVRSVQEVVTCDVMSGDLDVVLHVEAVSVDRIHKLWDEISALPEVLNTVTSFVLTRAKGSPHGT</sequence>
<dbReference type="InterPro" id="IPR036390">
    <property type="entry name" value="WH_DNA-bd_sf"/>
</dbReference>
<dbReference type="InterPro" id="IPR000485">
    <property type="entry name" value="AsnC-type_HTH_dom"/>
</dbReference>
<proteinExistence type="predicted"/>
<evidence type="ECO:0000259" key="4">
    <source>
        <dbReference type="PROSITE" id="PS50956"/>
    </source>
</evidence>
<evidence type="ECO:0000256" key="2">
    <source>
        <dbReference type="ARBA" id="ARBA00023125"/>
    </source>
</evidence>
<dbReference type="SUPFAM" id="SSF46785">
    <property type="entry name" value="Winged helix' DNA-binding domain"/>
    <property type="match status" value="1"/>
</dbReference>
<evidence type="ECO:0000313" key="6">
    <source>
        <dbReference type="Proteomes" id="UP000294200"/>
    </source>
</evidence>
<dbReference type="PROSITE" id="PS50956">
    <property type="entry name" value="HTH_ASNC_2"/>
    <property type="match status" value="1"/>
</dbReference>
<dbReference type="Proteomes" id="UP000294200">
    <property type="component" value="Unassembled WGS sequence"/>
</dbReference>
<dbReference type="InterPro" id="IPR011008">
    <property type="entry name" value="Dimeric_a/b-barrel"/>
</dbReference>
<dbReference type="PANTHER" id="PTHR30154">
    <property type="entry name" value="LEUCINE-RESPONSIVE REGULATORY PROTEIN"/>
    <property type="match status" value="1"/>
</dbReference>